<sequence length="258" mass="27903">MGRFPVIYRVQKMNLTQIVMIPGLLCTDDLYRDQIASVPSCGVVMADTTSDPTIAAMAERLVEVAPDRFFLCGLSMGGYVALEVMRIAPERVTDLVLMATSAKADTAEQTAMRRRLVTLAHDKGIAAVAEILSDRLLGPNGRTDPQLRRRIVAMAEAIGADIFARQQEAIIGRRDLTSLLPCIDVPTTVLAGIHDQIISPDRSREMAAAMPGSMLNLLDGVGHMVTMEAPDAASAVIRRHLQRDASVAPYQLVAGPKL</sequence>
<evidence type="ECO:0000259" key="1">
    <source>
        <dbReference type="Pfam" id="PF12146"/>
    </source>
</evidence>
<organism evidence="2 3">
    <name type="scientific">Aurantimonas coralicida</name>
    <dbReference type="NCBI Taxonomy" id="182270"/>
    <lineage>
        <taxon>Bacteria</taxon>
        <taxon>Pseudomonadati</taxon>
        <taxon>Pseudomonadota</taxon>
        <taxon>Alphaproteobacteria</taxon>
        <taxon>Hyphomicrobiales</taxon>
        <taxon>Aurantimonadaceae</taxon>
        <taxon>Aurantimonas</taxon>
    </lineage>
</organism>
<dbReference type="GO" id="GO:0016787">
    <property type="term" value="F:hydrolase activity"/>
    <property type="evidence" value="ECO:0007669"/>
    <property type="project" value="UniProtKB-KW"/>
</dbReference>
<protein>
    <submittedName>
        <fullName evidence="2">Alpha/beta fold hydrolase</fullName>
    </submittedName>
</protein>
<proteinExistence type="predicted"/>
<dbReference type="SUPFAM" id="SSF53474">
    <property type="entry name" value="alpha/beta-Hydrolases"/>
    <property type="match status" value="1"/>
</dbReference>
<dbReference type="PRINTS" id="PR00111">
    <property type="entry name" value="ABHYDROLASE"/>
</dbReference>
<feature type="domain" description="Serine aminopeptidase S33" evidence="1">
    <location>
        <begin position="57"/>
        <end position="228"/>
    </location>
</feature>
<comment type="caution">
    <text evidence="2">The sequence shown here is derived from an EMBL/GenBank/DDBJ whole genome shotgun (WGS) entry which is preliminary data.</text>
</comment>
<evidence type="ECO:0000313" key="3">
    <source>
        <dbReference type="Proteomes" id="UP000885680"/>
    </source>
</evidence>
<gene>
    <name evidence="2" type="ORF">ENH89_02940</name>
</gene>
<name>A0A9C9NCL9_9HYPH</name>
<dbReference type="Gene3D" id="3.40.50.1820">
    <property type="entry name" value="alpha/beta hydrolase"/>
    <property type="match status" value="1"/>
</dbReference>
<dbReference type="PANTHER" id="PTHR43798:SF29">
    <property type="entry name" value="AB HYDROLASE-1 DOMAIN-CONTAINING PROTEIN"/>
    <property type="match status" value="1"/>
</dbReference>
<dbReference type="InterPro" id="IPR050266">
    <property type="entry name" value="AB_hydrolase_sf"/>
</dbReference>
<dbReference type="InterPro" id="IPR000073">
    <property type="entry name" value="AB_hydrolase_1"/>
</dbReference>
<accession>A0A9C9NCL9</accession>
<dbReference type="PANTHER" id="PTHR43798">
    <property type="entry name" value="MONOACYLGLYCEROL LIPASE"/>
    <property type="match status" value="1"/>
</dbReference>
<dbReference type="InterPro" id="IPR029058">
    <property type="entry name" value="AB_hydrolase_fold"/>
</dbReference>
<dbReference type="Proteomes" id="UP000885680">
    <property type="component" value="Unassembled WGS sequence"/>
</dbReference>
<dbReference type="AlphaFoldDB" id="A0A9C9NCL9"/>
<reference evidence="2" key="1">
    <citation type="journal article" date="2020" name="mSystems">
        <title>Genome- and Community-Level Interaction Insights into Carbon Utilization and Element Cycling Functions of Hydrothermarchaeota in Hydrothermal Sediment.</title>
        <authorList>
            <person name="Zhou Z."/>
            <person name="Liu Y."/>
            <person name="Xu W."/>
            <person name="Pan J."/>
            <person name="Luo Z.H."/>
            <person name="Li M."/>
        </authorList>
    </citation>
    <scope>NUCLEOTIDE SEQUENCE</scope>
    <source>
        <strain evidence="2">HyVt-347</strain>
    </source>
</reference>
<dbReference type="Pfam" id="PF12146">
    <property type="entry name" value="Hydrolase_4"/>
    <property type="match status" value="1"/>
</dbReference>
<dbReference type="InterPro" id="IPR022742">
    <property type="entry name" value="Hydrolase_4"/>
</dbReference>
<dbReference type="EMBL" id="DRGN01000036">
    <property type="protein sequence ID" value="HET99336.1"/>
    <property type="molecule type" value="Genomic_DNA"/>
</dbReference>
<evidence type="ECO:0000313" key="2">
    <source>
        <dbReference type="EMBL" id="HET99336.1"/>
    </source>
</evidence>
<keyword evidence="2" id="KW-0378">Hydrolase</keyword>